<evidence type="ECO:0000313" key="2">
    <source>
        <dbReference type="Proteomes" id="UP000297241"/>
    </source>
</evidence>
<dbReference type="Proteomes" id="UP000297241">
    <property type="component" value="Unassembled WGS sequence"/>
</dbReference>
<keyword evidence="2" id="KW-1185">Reference proteome</keyword>
<accession>A0A4Z1AN32</accession>
<dbReference type="AlphaFoldDB" id="A0A4Z1AN32"/>
<organism evidence="1 2">
    <name type="scientific">Leptospira dzoumogneensis</name>
    <dbReference type="NCBI Taxonomy" id="2484904"/>
    <lineage>
        <taxon>Bacteria</taxon>
        <taxon>Pseudomonadati</taxon>
        <taxon>Spirochaetota</taxon>
        <taxon>Spirochaetia</taxon>
        <taxon>Leptospirales</taxon>
        <taxon>Leptospiraceae</taxon>
        <taxon>Leptospira</taxon>
    </lineage>
</organism>
<comment type="caution">
    <text evidence="1">The sequence shown here is derived from an EMBL/GenBank/DDBJ whole genome shotgun (WGS) entry which is preliminary data.</text>
</comment>
<proteinExistence type="predicted"/>
<name>A0A4Z1AN32_9LEPT</name>
<dbReference type="OrthoDB" id="323592at2"/>
<protein>
    <submittedName>
        <fullName evidence="1">Uncharacterized protein</fullName>
    </submittedName>
</protein>
<dbReference type="EMBL" id="RQHS01000005">
    <property type="protein sequence ID" value="TGN03022.1"/>
    <property type="molecule type" value="Genomic_DNA"/>
</dbReference>
<dbReference type="RefSeq" id="WP_135755680.1">
    <property type="nucleotide sequence ID" value="NZ_RQHS01000005.1"/>
</dbReference>
<reference evidence="1" key="1">
    <citation type="journal article" date="2019" name="PLoS Negl. Trop. Dis.">
        <title>Revisiting the worldwide diversity of Leptospira species in the environment.</title>
        <authorList>
            <person name="Vincent A.T."/>
            <person name="Schiettekatte O."/>
            <person name="Bourhy P."/>
            <person name="Veyrier F.J."/>
            <person name="Picardeau M."/>
        </authorList>
    </citation>
    <scope>NUCLEOTIDE SEQUENCE [LARGE SCALE GENOMIC DNA]</scope>
    <source>
        <strain evidence="1">201601113</strain>
    </source>
</reference>
<gene>
    <name evidence="1" type="ORF">EHR06_03165</name>
</gene>
<evidence type="ECO:0000313" key="1">
    <source>
        <dbReference type="EMBL" id="TGN03022.1"/>
    </source>
</evidence>
<sequence length="326" mass="35106">MKIDPRHPLISALFLYFKNNLKLHLMYGTFIPLLYACSYIPVSGWGTVTGAEAKRKLEAAISSQASIATFLNLSGISSGGTCGSGAINQNLSENESNGNDTFQEAYLSSQNKVLVPGINGSTITYTGMIDSDNEYDFIYVYSNQFSLFDISKTIGTASCGIFYGLVYHNNNTTEDAGFGSPVTLGSAFMGSDPTSSSGNDEIFIRCTGTTGQTYAILVTDKTPIPPSAPDISSSSNLSDNSFLASYIFFSTEHIDSSKTYTEESVDSCLSEIKKKGPMITLYNAEAKRQATQCGKETVTIDRNIMLGNACKLEQAKVIQLGDIGFP</sequence>